<dbReference type="Proteomes" id="UP000007266">
    <property type="component" value="Linkage group 7"/>
</dbReference>
<feature type="chain" id="PRO_5003089843" evidence="2">
    <location>
        <begin position="18"/>
        <end position="264"/>
    </location>
</feature>
<keyword evidence="4" id="KW-1185">Reference proteome</keyword>
<feature type="transmembrane region" description="Helical" evidence="1">
    <location>
        <begin position="99"/>
        <end position="125"/>
    </location>
</feature>
<proteinExistence type="predicted"/>
<dbReference type="InParanoid" id="D6WTS0"/>
<organism evidence="3 4">
    <name type="scientific">Tribolium castaneum</name>
    <name type="common">Red flour beetle</name>
    <dbReference type="NCBI Taxonomy" id="7070"/>
    <lineage>
        <taxon>Eukaryota</taxon>
        <taxon>Metazoa</taxon>
        <taxon>Ecdysozoa</taxon>
        <taxon>Arthropoda</taxon>
        <taxon>Hexapoda</taxon>
        <taxon>Insecta</taxon>
        <taxon>Pterygota</taxon>
        <taxon>Neoptera</taxon>
        <taxon>Endopterygota</taxon>
        <taxon>Coleoptera</taxon>
        <taxon>Polyphaga</taxon>
        <taxon>Cucujiformia</taxon>
        <taxon>Tenebrionidae</taxon>
        <taxon>Tenebrionidae incertae sedis</taxon>
        <taxon>Tribolium</taxon>
    </lineage>
</organism>
<dbReference type="EMBL" id="KQ971352">
    <property type="protein sequence ID" value="EFA06736.1"/>
    <property type="molecule type" value="Genomic_DNA"/>
</dbReference>
<evidence type="ECO:0000256" key="2">
    <source>
        <dbReference type="SAM" id="SignalP"/>
    </source>
</evidence>
<keyword evidence="1" id="KW-1133">Transmembrane helix</keyword>
<reference evidence="3 4" key="2">
    <citation type="journal article" date="2010" name="Nucleic Acids Res.">
        <title>BeetleBase in 2010: revisions to provide comprehensive genomic information for Tribolium castaneum.</title>
        <authorList>
            <person name="Kim H.S."/>
            <person name="Murphy T."/>
            <person name="Xia J."/>
            <person name="Caragea D."/>
            <person name="Park Y."/>
            <person name="Beeman R.W."/>
            <person name="Lorenzen M.D."/>
            <person name="Butcher S."/>
            <person name="Manak J.R."/>
            <person name="Brown S.J."/>
        </authorList>
    </citation>
    <scope>GENOME REANNOTATION</scope>
    <source>
        <strain evidence="3 4">Georgia GA2</strain>
    </source>
</reference>
<feature type="transmembrane region" description="Helical" evidence="1">
    <location>
        <begin position="68"/>
        <end position="87"/>
    </location>
</feature>
<reference evidence="3 4" key="1">
    <citation type="journal article" date="2008" name="Nature">
        <title>The genome of the model beetle and pest Tribolium castaneum.</title>
        <authorList>
            <consortium name="Tribolium Genome Sequencing Consortium"/>
            <person name="Richards S."/>
            <person name="Gibbs R.A."/>
            <person name="Weinstock G.M."/>
            <person name="Brown S.J."/>
            <person name="Denell R."/>
            <person name="Beeman R.W."/>
            <person name="Gibbs R."/>
            <person name="Beeman R.W."/>
            <person name="Brown S.J."/>
            <person name="Bucher G."/>
            <person name="Friedrich M."/>
            <person name="Grimmelikhuijzen C.J."/>
            <person name="Klingler M."/>
            <person name="Lorenzen M."/>
            <person name="Richards S."/>
            <person name="Roth S."/>
            <person name="Schroder R."/>
            <person name="Tautz D."/>
            <person name="Zdobnov E.M."/>
            <person name="Muzny D."/>
            <person name="Gibbs R.A."/>
            <person name="Weinstock G.M."/>
            <person name="Attaway T."/>
            <person name="Bell S."/>
            <person name="Buhay C.J."/>
            <person name="Chandrabose M.N."/>
            <person name="Chavez D."/>
            <person name="Clerk-Blankenburg K.P."/>
            <person name="Cree A."/>
            <person name="Dao M."/>
            <person name="Davis C."/>
            <person name="Chacko J."/>
            <person name="Dinh H."/>
            <person name="Dugan-Rocha S."/>
            <person name="Fowler G."/>
            <person name="Garner T.T."/>
            <person name="Garnes J."/>
            <person name="Gnirke A."/>
            <person name="Hawes A."/>
            <person name="Hernandez J."/>
            <person name="Hines S."/>
            <person name="Holder M."/>
            <person name="Hume J."/>
            <person name="Jhangiani S.N."/>
            <person name="Joshi V."/>
            <person name="Khan Z.M."/>
            <person name="Jackson L."/>
            <person name="Kovar C."/>
            <person name="Kowis A."/>
            <person name="Lee S."/>
            <person name="Lewis L.R."/>
            <person name="Margolis J."/>
            <person name="Morgan M."/>
            <person name="Nazareth L.V."/>
            <person name="Nguyen N."/>
            <person name="Okwuonu G."/>
            <person name="Parker D."/>
            <person name="Richards S."/>
            <person name="Ruiz S.J."/>
            <person name="Santibanez J."/>
            <person name="Savard J."/>
            <person name="Scherer S.E."/>
            <person name="Schneider B."/>
            <person name="Sodergren E."/>
            <person name="Tautz D."/>
            <person name="Vattahil S."/>
            <person name="Villasana D."/>
            <person name="White C.S."/>
            <person name="Wright R."/>
            <person name="Park Y."/>
            <person name="Beeman R.W."/>
            <person name="Lord J."/>
            <person name="Oppert B."/>
            <person name="Lorenzen M."/>
            <person name="Brown S."/>
            <person name="Wang L."/>
            <person name="Savard J."/>
            <person name="Tautz D."/>
            <person name="Richards S."/>
            <person name="Weinstock G."/>
            <person name="Gibbs R.A."/>
            <person name="Liu Y."/>
            <person name="Worley K."/>
            <person name="Weinstock G."/>
            <person name="Elsik C.G."/>
            <person name="Reese J.T."/>
            <person name="Elhaik E."/>
            <person name="Landan G."/>
            <person name="Graur D."/>
            <person name="Arensburger P."/>
            <person name="Atkinson P."/>
            <person name="Beeman R.W."/>
            <person name="Beidler J."/>
            <person name="Brown S.J."/>
            <person name="Demuth J.P."/>
            <person name="Drury D.W."/>
            <person name="Du Y.Z."/>
            <person name="Fujiwara H."/>
            <person name="Lorenzen M."/>
            <person name="Maselli V."/>
            <person name="Osanai M."/>
            <person name="Park Y."/>
            <person name="Robertson H.M."/>
            <person name="Tu Z."/>
            <person name="Wang J.J."/>
            <person name="Wang S."/>
            <person name="Richards S."/>
            <person name="Song H."/>
            <person name="Zhang L."/>
            <person name="Sodergren E."/>
            <person name="Werner D."/>
            <person name="Stanke M."/>
            <person name="Morgenstern B."/>
            <person name="Solovyev V."/>
            <person name="Kosarev P."/>
            <person name="Brown G."/>
            <person name="Chen H.C."/>
            <person name="Ermolaeva O."/>
            <person name="Hlavina W."/>
            <person name="Kapustin Y."/>
            <person name="Kiryutin B."/>
            <person name="Kitts P."/>
            <person name="Maglott D."/>
            <person name="Pruitt K."/>
            <person name="Sapojnikov V."/>
            <person name="Souvorov A."/>
            <person name="Mackey A.J."/>
            <person name="Waterhouse R.M."/>
            <person name="Wyder S."/>
            <person name="Zdobnov E.M."/>
            <person name="Zdobnov E.M."/>
            <person name="Wyder S."/>
            <person name="Kriventseva E.V."/>
            <person name="Kadowaki T."/>
            <person name="Bork P."/>
            <person name="Aranda M."/>
            <person name="Bao R."/>
            <person name="Beermann A."/>
            <person name="Berns N."/>
            <person name="Bolognesi R."/>
            <person name="Bonneton F."/>
            <person name="Bopp D."/>
            <person name="Brown S.J."/>
            <person name="Bucher G."/>
            <person name="Butts T."/>
            <person name="Chaumot A."/>
            <person name="Denell R.E."/>
            <person name="Ferrier D.E."/>
            <person name="Friedrich M."/>
            <person name="Gordon C.M."/>
            <person name="Jindra M."/>
            <person name="Klingler M."/>
            <person name="Lan Q."/>
            <person name="Lattorff H.M."/>
            <person name="Laudet V."/>
            <person name="von Levetsow C."/>
            <person name="Liu Z."/>
            <person name="Lutz R."/>
            <person name="Lynch J.A."/>
            <person name="da Fonseca R.N."/>
            <person name="Posnien N."/>
            <person name="Reuter R."/>
            <person name="Roth S."/>
            <person name="Savard J."/>
            <person name="Schinko J.B."/>
            <person name="Schmitt C."/>
            <person name="Schoppmeier M."/>
            <person name="Schroder R."/>
            <person name="Shippy T.D."/>
            <person name="Simonnet F."/>
            <person name="Marques-Souza H."/>
            <person name="Tautz D."/>
            <person name="Tomoyasu Y."/>
            <person name="Trauner J."/>
            <person name="Van der Zee M."/>
            <person name="Vervoort M."/>
            <person name="Wittkopp N."/>
            <person name="Wimmer E.A."/>
            <person name="Yang X."/>
            <person name="Jones A.K."/>
            <person name="Sattelle D.B."/>
            <person name="Ebert P.R."/>
            <person name="Nelson D."/>
            <person name="Scott J.G."/>
            <person name="Beeman R.W."/>
            <person name="Muthukrishnan S."/>
            <person name="Kramer K.J."/>
            <person name="Arakane Y."/>
            <person name="Beeman R.W."/>
            <person name="Zhu Q."/>
            <person name="Hogenkamp D."/>
            <person name="Dixit R."/>
            <person name="Oppert B."/>
            <person name="Jiang H."/>
            <person name="Zou Z."/>
            <person name="Marshall J."/>
            <person name="Elpidina E."/>
            <person name="Vinokurov K."/>
            <person name="Oppert C."/>
            <person name="Zou Z."/>
            <person name="Evans J."/>
            <person name="Lu Z."/>
            <person name="Zhao P."/>
            <person name="Sumathipala N."/>
            <person name="Altincicek B."/>
            <person name="Vilcinskas A."/>
            <person name="Williams M."/>
            <person name="Hultmark D."/>
            <person name="Hetru C."/>
            <person name="Jiang H."/>
            <person name="Grimmelikhuijzen C.J."/>
            <person name="Hauser F."/>
            <person name="Cazzamali G."/>
            <person name="Williamson M."/>
            <person name="Park Y."/>
            <person name="Li B."/>
            <person name="Tanaka Y."/>
            <person name="Predel R."/>
            <person name="Neupert S."/>
            <person name="Schachtner J."/>
            <person name="Verleyen P."/>
            <person name="Raible F."/>
            <person name="Bork P."/>
            <person name="Friedrich M."/>
            <person name="Walden K.K."/>
            <person name="Robertson H.M."/>
            <person name="Angeli S."/>
            <person name="Foret S."/>
            <person name="Bucher G."/>
            <person name="Schuetz S."/>
            <person name="Maleszka R."/>
            <person name="Wimmer E.A."/>
            <person name="Beeman R.W."/>
            <person name="Lorenzen M."/>
            <person name="Tomoyasu Y."/>
            <person name="Miller S.C."/>
            <person name="Grossmann D."/>
            <person name="Bucher G."/>
        </authorList>
    </citation>
    <scope>NUCLEOTIDE SEQUENCE [LARGE SCALE GENOMIC DNA]</scope>
    <source>
        <strain evidence="3 4">Georgia GA2</strain>
    </source>
</reference>
<keyword evidence="1" id="KW-0812">Transmembrane</keyword>
<keyword evidence="1" id="KW-0472">Membrane</keyword>
<evidence type="ECO:0000313" key="4">
    <source>
        <dbReference type="Proteomes" id="UP000007266"/>
    </source>
</evidence>
<dbReference type="HOGENOM" id="CLU_1054970_0_0_1"/>
<name>D6WTS0_TRICA</name>
<protein>
    <submittedName>
        <fullName evidence="3">Uncharacterized protein</fullName>
    </submittedName>
</protein>
<sequence length="264" mass="29614">MWIKIGVLLVIVGASFCQNTSNNNLSLNVHKRRPYHDYDPYYHHYHHELLYGGGLLYYLAFILIKIKVVFVLGTIFTIFLVAGKFFAVIKYAEYMNGGILYYLVFIALKVKIAIVLGTILTLIMVAGKFFALIKFAEFSKTSVPKPEKIYIQPGFNHGPPKQAFSSHFSDISVDKLPPNAQIAGGPYSYPPEQQFSMDRPFSHSPYSDQFSVDKLPPNAEIAGPYSYPSPYSGHFNDVTVDKLPPNAVVASGGPYYDSLPPQHY</sequence>
<evidence type="ECO:0000313" key="3">
    <source>
        <dbReference type="EMBL" id="EFA06736.1"/>
    </source>
</evidence>
<keyword evidence="2" id="KW-0732">Signal</keyword>
<feature type="signal peptide" evidence="2">
    <location>
        <begin position="1"/>
        <end position="17"/>
    </location>
</feature>
<dbReference type="AlphaFoldDB" id="D6WTS0"/>
<gene>
    <name evidence="3" type="primary">GLEAN_09668</name>
    <name evidence="3" type="ORF">TcasGA2_TC009668</name>
</gene>
<accession>D6WTS0</accession>
<evidence type="ECO:0000256" key="1">
    <source>
        <dbReference type="SAM" id="Phobius"/>
    </source>
</evidence>